<dbReference type="InterPro" id="IPR011033">
    <property type="entry name" value="PRC_barrel-like_sf"/>
</dbReference>
<keyword evidence="1" id="KW-0732">Signal</keyword>
<feature type="domain" description="PRC-barrel" evidence="2">
    <location>
        <begin position="91"/>
        <end position="157"/>
    </location>
</feature>
<dbReference type="Proteomes" id="UP000595197">
    <property type="component" value="Chromosome"/>
</dbReference>
<reference evidence="3" key="1">
    <citation type="submission" date="2021-02" db="EMBL/GenBank/DDBJ databases">
        <title>Skermanella TT6 skin isolate.</title>
        <authorList>
            <person name="Lee K."/>
            <person name="Ganzorig M."/>
        </authorList>
    </citation>
    <scope>NUCLEOTIDE SEQUENCE</scope>
    <source>
        <strain evidence="3">TT6</strain>
    </source>
</reference>
<dbReference type="Pfam" id="PF05239">
    <property type="entry name" value="PRC"/>
    <property type="match status" value="1"/>
</dbReference>
<keyword evidence="4" id="KW-1185">Reference proteome</keyword>
<evidence type="ECO:0000313" key="3">
    <source>
        <dbReference type="EMBL" id="QQP87750.1"/>
    </source>
</evidence>
<proteinExistence type="predicted"/>
<dbReference type="Gene3D" id="2.30.30.240">
    <property type="entry name" value="PRC-barrel domain"/>
    <property type="match status" value="1"/>
</dbReference>
<evidence type="ECO:0000256" key="1">
    <source>
        <dbReference type="SAM" id="SignalP"/>
    </source>
</evidence>
<organism evidence="3 4">
    <name type="scientific">Skermanella cutis</name>
    <dbReference type="NCBI Taxonomy" id="2775420"/>
    <lineage>
        <taxon>Bacteria</taxon>
        <taxon>Pseudomonadati</taxon>
        <taxon>Pseudomonadota</taxon>
        <taxon>Alphaproteobacteria</taxon>
        <taxon>Rhodospirillales</taxon>
        <taxon>Azospirillaceae</taxon>
        <taxon>Skermanella</taxon>
    </lineage>
</organism>
<dbReference type="EMBL" id="CP067420">
    <property type="protein sequence ID" value="QQP87750.1"/>
    <property type="molecule type" value="Genomic_DNA"/>
</dbReference>
<gene>
    <name evidence="3" type="ORF">IGS68_16830</name>
</gene>
<accession>A0ABX7B3M2</accession>
<evidence type="ECO:0000259" key="2">
    <source>
        <dbReference type="Pfam" id="PF05239"/>
    </source>
</evidence>
<protein>
    <submittedName>
        <fullName evidence="3">PRC-barrel domain-containing protein</fullName>
    </submittedName>
</protein>
<dbReference type="SUPFAM" id="SSF50346">
    <property type="entry name" value="PRC-barrel domain"/>
    <property type="match status" value="1"/>
</dbReference>
<name>A0ABX7B3M2_9PROT</name>
<dbReference type="RefSeq" id="WP_201071476.1">
    <property type="nucleotide sequence ID" value="NZ_CP067420.1"/>
</dbReference>
<dbReference type="InterPro" id="IPR027275">
    <property type="entry name" value="PRC-brl_dom"/>
</dbReference>
<feature type="chain" id="PRO_5047270293" evidence="1">
    <location>
        <begin position="22"/>
        <end position="186"/>
    </location>
</feature>
<sequence length="186" mass="19768">MKRHLLLAPALALCLAAPALAAALAQDQPAPAPRQEPAGAVVQGQGTVEVRPADPQIRIESAPAEVQVETTGEPQIRVVEVPTIAGRMPEDVVGWNVRNSAGEDIGEVRDFVTEPDSPAITSLVMSRSRLLGLGERLVTLPWDSVRVDPQGNALVTTLGQEELDNAPEFEYGAEASTIIGPERNDQ</sequence>
<feature type="signal peptide" evidence="1">
    <location>
        <begin position="1"/>
        <end position="21"/>
    </location>
</feature>
<evidence type="ECO:0000313" key="4">
    <source>
        <dbReference type="Proteomes" id="UP000595197"/>
    </source>
</evidence>